<organism evidence="2 3">
    <name type="scientific">Maribacter aquivivus</name>
    <dbReference type="NCBI Taxonomy" id="228958"/>
    <lineage>
        <taxon>Bacteria</taxon>
        <taxon>Pseudomonadati</taxon>
        <taxon>Bacteroidota</taxon>
        <taxon>Flavobacteriia</taxon>
        <taxon>Flavobacteriales</taxon>
        <taxon>Flavobacteriaceae</taxon>
        <taxon>Maribacter</taxon>
    </lineage>
</organism>
<protein>
    <recommendedName>
        <fullName evidence="4">PH domain-containing protein</fullName>
    </recommendedName>
</protein>
<accession>A0A1M6QAY6</accession>
<dbReference type="RefSeq" id="WP_139251957.1">
    <property type="nucleotide sequence ID" value="NZ_FQZX01000002.1"/>
</dbReference>
<dbReference type="STRING" id="228958.SAMN04488007_2255"/>
<keyword evidence="1" id="KW-0812">Transmembrane</keyword>
<evidence type="ECO:0000256" key="1">
    <source>
        <dbReference type="SAM" id="Phobius"/>
    </source>
</evidence>
<evidence type="ECO:0008006" key="4">
    <source>
        <dbReference type="Google" id="ProtNLM"/>
    </source>
</evidence>
<proteinExistence type="predicted"/>
<dbReference type="EMBL" id="FQZX01000002">
    <property type="protein sequence ID" value="SHK17325.1"/>
    <property type="molecule type" value="Genomic_DNA"/>
</dbReference>
<feature type="transmembrane region" description="Helical" evidence="1">
    <location>
        <begin position="12"/>
        <end position="30"/>
    </location>
</feature>
<evidence type="ECO:0000313" key="2">
    <source>
        <dbReference type="EMBL" id="SHK17325.1"/>
    </source>
</evidence>
<dbReference type="Proteomes" id="UP000184314">
    <property type="component" value="Unassembled WGS sequence"/>
</dbReference>
<keyword evidence="3" id="KW-1185">Reference proteome</keyword>
<sequence>MIISKKHWFSYVMNVILILIIAIPCIAYFISSRNSPNTNPYIDYGVLIFGIFILYKNLRAIILNLRVEWLFDDEELIVKSGLLPWHRVNFSIDISKIYEMYYKNNFMGTILGYGTLHVRQTDGVTSQTFGFSMTNHKKITVAINEAMTNYKNENKVRVSGNVSTTENISSELMRLAHMHSEGIITNEEFAALKRKLIH</sequence>
<feature type="transmembrane region" description="Helical" evidence="1">
    <location>
        <begin position="42"/>
        <end position="58"/>
    </location>
</feature>
<reference evidence="3" key="1">
    <citation type="submission" date="2016-11" db="EMBL/GenBank/DDBJ databases">
        <authorList>
            <person name="Varghese N."/>
            <person name="Submissions S."/>
        </authorList>
    </citation>
    <scope>NUCLEOTIDE SEQUENCE [LARGE SCALE GENOMIC DNA]</scope>
    <source>
        <strain evidence="3">DSM 16478</strain>
    </source>
</reference>
<evidence type="ECO:0000313" key="3">
    <source>
        <dbReference type="Proteomes" id="UP000184314"/>
    </source>
</evidence>
<gene>
    <name evidence="2" type="ORF">SAMN04488007_2255</name>
</gene>
<dbReference type="OrthoDB" id="1454709at2"/>
<dbReference type="AlphaFoldDB" id="A0A1M6QAY6"/>
<name>A0A1M6QAY6_9FLAO</name>
<keyword evidence="1" id="KW-1133">Transmembrane helix</keyword>
<keyword evidence="1" id="KW-0472">Membrane</keyword>